<gene>
    <name evidence="10" type="ORF">DFP86_11687</name>
</gene>
<dbReference type="EMBL" id="SNZP01000016">
    <property type="protein sequence ID" value="TDR72522.1"/>
    <property type="molecule type" value="Genomic_DNA"/>
</dbReference>
<dbReference type="GO" id="GO:0160136">
    <property type="term" value="F:16S rRNA pseudouridine(516) synthase activity"/>
    <property type="evidence" value="ECO:0007669"/>
    <property type="project" value="UniProtKB-EC"/>
</dbReference>
<evidence type="ECO:0000256" key="5">
    <source>
        <dbReference type="ARBA" id="ARBA00037590"/>
    </source>
</evidence>
<reference evidence="10 11" key="1">
    <citation type="submission" date="2019-03" db="EMBL/GenBank/DDBJ databases">
        <title>Genomic Encyclopedia of Type Strains, Phase III (KMG-III): the genomes of soil and plant-associated and newly described type strains.</title>
        <authorList>
            <person name="Whitman W."/>
        </authorList>
    </citation>
    <scope>NUCLEOTIDE SEQUENCE [LARGE SCALE GENOMIC DNA]</scope>
    <source>
        <strain evidence="10 11">CECT 8976</strain>
    </source>
</reference>
<comment type="caution">
    <text evidence="10">The sequence shown here is derived from an EMBL/GenBank/DDBJ whole genome shotgun (WGS) entry which is preliminary data.</text>
</comment>
<dbReference type="InterPro" id="IPR020103">
    <property type="entry name" value="PsdUridine_synth_cat_dom_sf"/>
</dbReference>
<dbReference type="PROSITE" id="PS50889">
    <property type="entry name" value="S4"/>
    <property type="match status" value="1"/>
</dbReference>
<dbReference type="SUPFAM" id="SSF55120">
    <property type="entry name" value="Pseudouridine synthase"/>
    <property type="match status" value="1"/>
</dbReference>
<dbReference type="PROSITE" id="PS01149">
    <property type="entry name" value="PSI_RSU"/>
    <property type="match status" value="1"/>
</dbReference>
<evidence type="ECO:0000259" key="9">
    <source>
        <dbReference type="Pfam" id="PF01479"/>
    </source>
</evidence>
<dbReference type="GO" id="GO:0000455">
    <property type="term" value="P:enzyme-directed rRNA pseudouridine synthesis"/>
    <property type="evidence" value="ECO:0007669"/>
    <property type="project" value="UniProtKB-ARBA"/>
</dbReference>
<evidence type="ECO:0000256" key="4">
    <source>
        <dbReference type="ARBA" id="ARBA00036749"/>
    </source>
</evidence>
<evidence type="ECO:0000313" key="11">
    <source>
        <dbReference type="Proteomes" id="UP000295611"/>
    </source>
</evidence>
<organism evidence="10 11">
    <name type="scientific">Paludibacterium purpuratum</name>
    <dbReference type="NCBI Taxonomy" id="1144873"/>
    <lineage>
        <taxon>Bacteria</taxon>
        <taxon>Pseudomonadati</taxon>
        <taxon>Pseudomonadota</taxon>
        <taxon>Betaproteobacteria</taxon>
        <taxon>Neisseriales</taxon>
        <taxon>Chromobacteriaceae</taxon>
        <taxon>Paludibacterium</taxon>
    </lineage>
</organism>
<comment type="function">
    <text evidence="5">Responsible for synthesis of pseudouridine from uracil-516 in 16S ribosomal RNA.</text>
</comment>
<proteinExistence type="inferred from homology"/>
<dbReference type="EC" id="5.4.99.-" evidence="7"/>
<dbReference type="InterPro" id="IPR050343">
    <property type="entry name" value="RsuA_PseudoU_synthase"/>
</dbReference>
<evidence type="ECO:0000256" key="6">
    <source>
        <dbReference type="PROSITE-ProRule" id="PRU00182"/>
    </source>
</evidence>
<dbReference type="Pfam" id="PF01479">
    <property type="entry name" value="S4"/>
    <property type="match status" value="1"/>
</dbReference>
<evidence type="ECO:0000259" key="8">
    <source>
        <dbReference type="Pfam" id="PF00849"/>
    </source>
</evidence>
<evidence type="ECO:0000256" key="7">
    <source>
        <dbReference type="RuleBase" id="RU003887"/>
    </source>
</evidence>
<feature type="domain" description="RNA-binding S4" evidence="9">
    <location>
        <begin position="6"/>
        <end position="44"/>
    </location>
</feature>
<evidence type="ECO:0000313" key="10">
    <source>
        <dbReference type="EMBL" id="TDR72522.1"/>
    </source>
</evidence>
<dbReference type="InterPro" id="IPR020094">
    <property type="entry name" value="TruA/RsuA/RluB/E/F_N"/>
</dbReference>
<keyword evidence="2 6" id="KW-0694">RNA-binding</keyword>
<comment type="similarity">
    <text evidence="1 7">Belongs to the pseudouridine synthase RsuA family.</text>
</comment>
<protein>
    <recommendedName>
        <fullName evidence="7">Pseudouridine synthase</fullName>
        <ecNumber evidence="7">5.4.99.-</ecNumber>
    </recommendedName>
</protein>
<dbReference type="Gene3D" id="3.10.290.10">
    <property type="entry name" value="RNA-binding S4 domain"/>
    <property type="match status" value="1"/>
</dbReference>
<sequence>MPAMELIKFLQQQGLGSRKRCRQLIDDQRVEIDGEVMLDPRRAVVPAQIGQLHIDGEAHEVLPFPLYVLLHKPGDYEVSHQPSHYPSVFTLLPAAMQQAGLTAVGRLDADTTGLLLLTTDGQFVHALTSPRRHVPKRYRVTVKHAIEPEMVAKLQSGVILKDDSEPVWADEISVRDSHILALTISEGRYHQVKRMVAAAGNRVEALHREALGTLELGSLAEGKWRYLSAEERQALGF</sequence>
<dbReference type="InterPro" id="IPR000748">
    <property type="entry name" value="PsdUridine_synth_RsuA/RluB/E/F"/>
</dbReference>
<accession>A0A4R7AXU4</accession>
<dbReference type="Gene3D" id="3.30.70.580">
    <property type="entry name" value="Pseudouridine synthase I, catalytic domain, N-terminal subdomain"/>
    <property type="match status" value="1"/>
</dbReference>
<comment type="catalytic activity">
    <reaction evidence="4">
        <text>uridine(516) in 16S rRNA = pseudouridine(516) in 16S rRNA</text>
        <dbReference type="Rhea" id="RHEA:38867"/>
        <dbReference type="Rhea" id="RHEA-COMP:10089"/>
        <dbReference type="Rhea" id="RHEA-COMP:10090"/>
        <dbReference type="ChEBI" id="CHEBI:65314"/>
        <dbReference type="ChEBI" id="CHEBI:65315"/>
        <dbReference type="EC" id="5.4.99.19"/>
    </reaction>
</comment>
<dbReference type="InterPro" id="IPR006145">
    <property type="entry name" value="PsdUridine_synth_RsuA/RluA"/>
</dbReference>
<dbReference type="Pfam" id="PF00849">
    <property type="entry name" value="PseudoU_synth_2"/>
    <property type="match status" value="1"/>
</dbReference>
<dbReference type="AlphaFoldDB" id="A0A4R7AXU4"/>
<dbReference type="PANTHER" id="PTHR47683">
    <property type="entry name" value="PSEUDOURIDINE SYNTHASE FAMILY PROTEIN-RELATED"/>
    <property type="match status" value="1"/>
</dbReference>
<feature type="domain" description="Pseudouridine synthase RsuA/RluA-like" evidence="8">
    <location>
        <begin position="67"/>
        <end position="198"/>
    </location>
</feature>
<keyword evidence="11" id="KW-1185">Reference proteome</keyword>
<dbReference type="CDD" id="cd00165">
    <property type="entry name" value="S4"/>
    <property type="match status" value="1"/>
</dbReference>
<dbReference type="Proteomes" id="UP000295611">
    <property type="component" value="Unassembled WGS sequence"/>
</dbReference>
<dbReference type="NCBIfam" id="TIGR00093">
    <property type="entry name" value="pseudouridine synthase"/>
    <property type="match status" value="1"/>
</dbReference>
<dbReference type="InterPro" id="IPR036986">
    <property type="entry name" value="S4_RNA-bd_sf"/>
</dbReference>
<dbReference type="InterPro" id="IPR002942">
    <property type="entry name" value="S4_RNA-bd"/>
</dbReference>
<dbReference type="FunFam" id="3.30.70.1560:FF:000001">
    <property type="entry name" value="Pseudouridine synthase"/>
    <property type="match status" value="1"/>
</dbReference>
<dbReference type="InterPro" id="IPR042092">
    <property type="entry name" value="PsdUridine_s_RsuA/RluB/E/F_cat"/>
</dbReference>
<dbReference type="InterPro" id="IPR018496">
    <property type="entry name" value="PsdUridine_synth_RsuA/RluB_CS"/>
</dbReference>
<dbReference type="Gene3D" id="3.30.70.1560">
    <property type="entry name" value="Alpha-L RNA-binding motif"/>
    <property type="match status" value="1"/>
</dbReference>
<evidence type="ECO:0000256" key="2">
    <source>
        <dbReference type="ARBA" id="ARBA00022884"/>
    </source>
</evidence>
<dbReference type="SUPFAM" id="SSF55174">
    <property type="entry name" value="Alpha-L RNA-binding motif"/>
    <property type="match status" value="1"/>
</dbReference>
<keyword evidence="3 7" id="KW-0413">Isomerase</keyword>
<dbReference type="PANTHER" id="PTHR47683:SF4">
    <property type="entry name" value="PSEUDOURIDINE SYNTHASE"/>
    <property type="match status" value="1"/>
</dbReference>
<evidence type="ECO:0000256" key="3">
    <source>
        <dbReference type="ARBA" id="ARBA00023235"/>
    </source>
</evidence>
<dbReference type="GO" id="GO:0003723">
    <property type="term" value="F:RNA binding"/>
    <property type="evidence" value="ECO:0007669"/>
    <property type="project" value="UniProtKB-KW"/>
</dbReference>
<evidence type="ECO:0000256" key="1">
    <source>
        <dbReference type="ARBA" id="ARBA00008348"/>
    </source>
</evidence>
<name>A0A4R7AXU4_9NEIS</name>
<dbReference type="GO" id="GO:0005829">
    <property type="term" value="C:cytosol"/>
    <property type="evidence" value="ECO:0007669"/>
    <property type="project" value="UniProtKB-ARBA"/>
</dbReference>